<dbReference type="Gene3D" id="3.30.70.1290">
    <property type="entry name" value="Transposase IS200-like"/>
    <property type="match status" value="1"/>
</dbReference>
<evidence type="ECO:0008006" key="3">
    <source>
        <dbReference type="Google" id="ProtNLM"/>
    </source>
</evidence>
<protein>
    <recommendedName>
        <fullName evidence="3">Transposase IS200-like domain-containing protein</fullName>
    </recommendedName>
</protein>
<dbReference type="Proteomes" id="UP000509458">
    <property type="component" value="Chromosome"/>
</dbReference>
<dbReference type="AlphaFoldDB" id="A0A6T9Y2E6"/>
<dbReference type="GO" id="GO:0004803">
    <property type="term" value="F:transposase activity"/>
    <property type="evidence" value="ECO:0007669"/>
    <property type="project" value="InterPro"/>
</dbReference>
<organism evidence="1 2">
    <name type="scientific">Alteromonas macleodii</name>
    <name type="common">Pseudoalteromonas macleodii</name>
    <dbReference type="NCBI Taxonomy" id="28108"/>
    <lineage>
        <taxon>Bacteria</taxon>
        <taxon>Pseudomonadati</taxon>
        <taxon>Pseudomonadota</taxon>
        <taxon>Gammaproteobacteria</taxon>
        <taxon>Alteromonadales</taxon>
        <taxon>Alteromonadaceae</taxon>
        <taxon>Alteromonas/Salinimonas group</taxon>
        <taxon>Alteromonas</taxon>
    </lineage>
</organism>
<dbReference type="PANTHER" id="PTHR34322">
    <property type="entry name" value="TRANSPOSASE, Y1_TNP DOMAIN-CONTAINING"/>
    <property type="match status" value="1"/>
</dbReference>
<dbReference type="InterPro" id="IPR036515">
    <property type="entry name" value="Transposase_17_sf"/>
</dbReference>
<reference evidence="1 2" key="1">
    <citation type="submission" date="2020-06" db="EMBL/GenBank/DDBJ databases">
        <authorList>
            <person name="Duchaud E."/>
        </authorList>
    </citation>
    <scope>NUCLEOTIDE SEQUENCE [LARGE SCALE GENOMIC DNA]</scope>
    <source>
        <strain evidence="1">Alteromonas fortis</strain>
    </source>
</reference>
<evidence type="ECO:0000313" key="1">
    <source>
        <dbReference type="EMBL" id="CAB9493587.1"/>
    </source>
</evidence>
<gene>
    <name evidence="1" type="ORF">ALFOR1_30510</name>
</gene>
<dbReference type="GO" id="GO:0003677">
    <property type="term" value="F:DNA binding"/>
    <property type="evidence" value="ECO:0007669"/>
    <property type="project" value="InterPro"/>
</dbReference>
<sequence length="340" mass="39319">MKKVAQSRKSLISLQDTPYYHCISRCVRRSYLCGYDRNNNVSYEHRKSWVEKRLLFLSKVFSIDICAYAVMSNHVHVVLCVNKSAALSWPTETVLQQWHKMHKGTLLTQKYMKGELLRDSELDAVKATAEVYRKRLFDISWFMRNLNEFIARKANEEDNCTGRFWEGRFRSQALLTEKALLSCMAYVDLNPIRAKAATNIQNSYHTSIHTRLASNALNNKPIKGLMPFKSQRISKNHRCLNFTLNNYCELLDDSIKLLTDNNKEAATHESDDDIKLIGLGKPHWLKVINDFESTFSFAAGDTASMQKFKERTHRKRMAKQKAASLCFDLKSTSQKVELQS</sequence>
<proteinExistence type="predicted"/>
<dbReference type="EMBL" id="LR812090">
    <property type="protein sequence ID" value="CAB9493587.1"/>
    <property type="molecule type" value="Genomic_DNA"/>
</dbReference>
<evidence type="ECO:0000313" key="2">
    <source>
        <dbReference type="Proteomes" id="UP000509458"/>
    </source>
</evidence>
<dbReference type="PANTHER" id="PTHR34322:SF2">
    <property type="entry name" value="TRANSPOSASE IS200-LIKE DOMAIN-CONTAINING PROTEIN"/>
    <property type="match status" value="1"/>
</dbReference>
<accession>A0A6T9Y2E6</accession>
<dbReference type="SUPFAM" id="SSF143422">
    <property type="entry name" value="Transposase IS200-like"/>
    <property type="match status" value="1"/>
</dbReference>
<name>A0A6T9Y2E6_ALTMA</name>
<dbReference type="GO" id="GO:0006313">
    <property type="term" value="P:DNA transposition"/>
    <property type="evidence" value="ECO:0007669"/>
    <property type="project" value="InterPro"/>
</dbReference>